<protein>
    <recommendedName>
        <fullName evidence="4">DUF488 domain-containing protein</fullName>
    </recommendedName>
</protein>
<gene>
    <name evidence="2" type="ORF">BSZ18_13050</name>
</gene>
<dbReference type="EMBL" id="NAFI01000166">
    <property type="protein sequence ID" value="OSJ12448.1"/>
    <property type="molecule type" value="Genomic_DNA"/>
</dbReference>
<dbReference type="PANTHER" id="PTHR39337:SF1">
    <property type="entry name" value="BLR5642 PROTEIN"/>
    <property type="match status" value="1"/>
</dbReference>
<dbReference type="PANTHER" id="PTHR39337">
    <property type="entry name" value="BLR5642 PROTEIN"/>
    <property type="match status" value="1"/>
</dbReference>
<organism evidence="2 3">
    <name type="scientific">Bradyrhizobium canariense</name>
    <dbReference type="NCBI Taxonomy" id="255045"/>
    <lineage>
        <taxon>Bacteria</taxon>
        <taxon>Pseudomonadati</taxon>
        <taxon>Pseudomonadota</taxon>
        <taxon>Alphaproteobacteria</taxon>
        <taxon>Hyphomicrobiales</taxon>
        <taxon>Nitrobacteraceae</taxon>
        <taxon>Bradyrhizobium</taxon>
    </lineage>
</organism>
<comment type="caution">
    <text evidence="2">The sequence shown here is derived from an EMBL/GenBank/DDBJ whole genome shotgun (WGS) entry which is preliminary data.</text>
</comment>
<dbReference type="Pfam" id="PF04343">
    <property type="entry name" value="DUF488"/>
    <property type="match status" value="1"/>
</dbReference>
<evidence type="ECO:0000256" key="1">
    <source>
        <dbReference type="SAM" id="MobiDB-lite"/>
    </source>
</evidence>
<dbReference type="AlphaFoldDB" id="A0A1X3GJG4"/>
<sequence>MSLSKVSSLSVPARRERMKKRPTCFPSTAAGSRARSSARVVPYGCAEHGSASEEGCLALRLSVPTAKRWGLSLRREGRRGPYIPKVDLNRAWRQICRSGAISSDEAVTKCNHFLEILDRVEQTTVMAMYLQTFGYEGLTIQAFIERLKASGTRTVVDVRANPLSRKHGFSKKSFSAYLEKAGILYVHAAGVGCPKPVRDRYKVDGDWSAYSVGFLAHLKGRREDVADIVSIAKQGRACLVCFEADFERCHRKFVAEAAAAVGGFTVVHLTGQKAMAGPSVRSAA</sequence>
<evidence type="ECO:0000313" key="2">
    <source>
        <dbReference type="EMBL" id="OSJ12448.1"/>
    </source>
</evidence>
<name>A0A1X3GJG4_9BRAD</name>
<proteinExistence type="predicted"/>
<reference evidence="2 3" key="1">
    <citation type="submission" date="2017-03" db="EMBL/GenBank/DDBJ databases">
        <title>Whole genome sequences of fourteen strains of Bradyrhizobium canariense and one strain of Bradyrhizobium japonicum isolated from Lupinus (Papilionoideae: Genisteae) species in Algeria.</title>
        <authorList>
            <person name="Crovadore J."/>
            <person name="Chekireb D."/>
            <person name="Brachmann A."/>
            <person name="Chablais R."/>
            <person name="Cochard B."/>
            <person name="Lefort F."/>
        </authorList>
    </citation>
    <scope>NUCLEOTIDE SEQUENCE [LARGE SCALE GENOMIC DNA]</scope>
    <source>
        <strain evidence="2 3">UBMA195</strain>
    </source>
</reference>
<dbReference type="InterPro" id="IPR007438">
    <property type="entry name" value="DUF488"/>
</dbReference>
<accession>A0A1X3GJG4</accession>
<dbReference type="Proteomes" id="UP000193553">
    <property type="component" value="Unassembled WGS sequence"/>
</dbReference>
<evidence type="ECO:0008006" key="4">
    <source>
        <dbReference type="Google" id="ProtNLM"/>
    </source>
</evidence>
<feature type="region of interest" description="Disordered" evidence="1">
    <location>
        <begin position="1"/>
        <end position="30"/>
    </location>
</feature>
<feature type="compositionally biased region" description="Polar residues" evidence="1">
    <location>
        <begin position="1"/>
        <end position="10"/>
    </location>
</feature>
<evidence type="ECO:0000313" key="3">
    <source>
        <dbReference type="Proteomes" id="UP000193553"/>
    </source>
</evidence>